<reference evidence="3 4" key="1">
    <citation type="submission" date="2017-07" db="EMBL/GenBank/DDBJ databases">
        <title>Isolation and whole genome analysis of endospore-forming bacteria from heroin.</title>
        <authorList>
            <person name="Kalinowski J."/>
            <person name="Ahrens B."/>
            <person name="Al-Dilaimi A."/>
            <person name="Winkler A."/>
            <person name="Wibberg D."/>
            <person name="Schleenbecker U."/>
            <person name="Ruckert C."/>
            <person name="Wolfel R."/>
            <person name="Grass G."/>
        </authorList>
    </citation>
    <scope>NUCLEOTIDE SEQUENCE [LARGE SCALE GENOMIC DNA]</scope>
    <source>
        <strain evidence="3 4">7509</strain>
    </source>
</reference>
<feature type="transmembrane region" description="Helical" evidence="1">
    <location>
        <begin position="54"/>
        <end position="78"/>
    </location>
</feature>
<gene>
    <name evidence="3" type="ORF">CHI12_17915</name>
</gene>
<dbReference type="Gene3D" id="1.20.144.10">
    <property type="entry name" value="Phosphatidic acid phosphatase type 2/haloperoxidase"/>
    <property type="match status" value="2"/>
</dbReference>
<evidence type="ECO:0000256" key="1">
    <source>
        <dbReference type="SAM" id="Phobius"/>
    </source>
</evidence>
<dbReference type="CDD" id="cd03392">
    <property type="entry name" value="PAP2_like_2"/>
    <property type="match status" value="1"/>
</dbReference>
<feature type="transmembrane region" description="Helical" evidence="1">
    <location>
        <begin position="85"/>
        <end position="105"/>
    </location>
</feature>
<comment type="caution">
    <text evidence="3">The sequence shown here is derived from an EMBL/GenBank/DDBJ whole genome shotgun (WGS) entry which is preliminary data.</text>
</comment>
<keyword evidence="1" id="KW-0812">Transmembrane</keyword>
<accession>A0A268H8D2</accession>
<dbReference type="RefSeq" id="WP_095272969.1">
    <property type="nucleotide sequence ID" value="NZ_NPBH01000085.1"/>
</dbReference>
<dbReference type="PANTHER" id="PTHR14969:SF13">
    <property type="entry name" value="AT30094P"/>
    <property type="match status" value="1"/>
</dbReference>
<dbReference type="InterPro" id="IPR036938">
    <property type="entry name" value="PAP2/HPO_sf"/>
</dbReference>
<keyword evidence="1" id="KW-1133">Transmembrane helix</keyword>
<sequence>MELPHRKRYIVLFTIAIIVATIFTIDVRLHTDPLLDQWTAPFAESLQETFWYDVFRWITELGSSIVLSVFAFLFGLYLAAGKRDLIGAGIVFTATALGYQFNFFIKQLVERERPTILALVDGEGFSFPSGHSMVSFITYGIILYFLWHYLKGSKRYIAASLAVLIVLLVGFSRYVLRVHYLTDVLAGFAYGLIFLVIWILLYKWLQYKLGKREKVRAY</sequence>
<dbReference type="Pfam" id="PF01569">
    <property type="entry name" value="PAP2"/>
    <property type="match status" value="1"/>
</dbReference>
<dbReference type="SUPFAM" id="SSF48317">
    <property type="entry name" value="Acid phosphatase/Vanadium-dependent haloperoxidase"/>
    <property type="match status" value="1"/>
</dbReference>
<feature type="transmembrane region" description="Helical" evidence="1">
    <location>
        <begin position="9"/>
        <end position="29"/>
    </location>
</feature>
<name>A0A268H8D2_9BACI</name>
<keyword evidence="1" id="KW-0472">Membrane</keyword>
<evidence type="ECO:0000259" key="2">
    <source>
        <dbReference type="SMART" id="SM00014"/>
    </source>
</evidence>
<evidence type="ECO:0000313" key="3">
    <source>
        <dbReference type="EMBL" id="PAE06137.1"/>
    </source>
</evidence>
<feature type="transmembrane region" description="Helical" evidence="1">
    <location>
        <begin position="188"/>
        <end position="205"/>
    </location>
</feature>
<organism evidence="3 4">
    <name type="scientific">Terribacillus saccharophilus</name>
    <dbReference type="NCBI Taxonomy" id="361277"/>
    <lineage>
        <taxon>Bacteria</taxon>
        <taxon>Bacillati</taxon>
        <taxon>Bacillota</taxon>
        <taxon>Bacilli</taxon>
        <taxon>Bacillales</taxon>
        <taxon>Bacillaceae</taxon>
        <taxon>Terribacillus</taxon>
    </lineage>
</organism>
<feature type="domain" description="Phosphatidic acid phosphatase type 2/haloperoxidase" evidence="2">
    <location>
        <begin position="85"/>
        <end position="199"/>
    </location>
</feature>
<dbReference type="InterPro" id="IPR000326">
    <property type="entry name" value="PAP2/HPO"/>
</dbReference>
<proteinExistence type="predicted"/>
<dbReference type="PANTHER" id="PTHR14969">
    <property type="entry name" value="SPHINGOSINE-1-PHOSPHATE PHOSPHOHYDROLASE"/>
    <property type="match status" value="1"/>
</dbReference>
<feature type="transmembrane region" description="Helical" evidence="1">
    <location>
        <begin position="125"/>
        <end position="147"/>
    </location>
</feature>
<protein>
    <recommendedName>
        <fullName evidence="2">Phosphatidic acid phosphatase type 2/haloperoxidase domain-containing protein</fullName>
    </recommendedName>
</protein>
<dbReference type="AlphaFoldDB" id="A0A268H8D2"/>
<dbReference type="SMART" id="SM00014">
    <property type="entry name" value="acidPPc"/>
    <property type="match status" value="1"/>
</dbReference>
<dbReference type="EMBL" id="NPBH01000085">
    <property type="protein sequence ID" value="PAE06137.1"/>
    <property type="molecule type" value="Genomic_DNA"/>
</dbReference>
<dbReference type="Proteomes" id="UP000216475">
    <property type="component" value="Unassembled WGS sequence"/>
</dbReference>
<feature type="transmembrane region" description="Helical" evidence="1">
    <location>
        <begin position="156"/>
        <end position="176"/>
    </location>
</feature>
<evidence type="ECO:0000313" key="4">
    <source>
        <dbReference type="Proteomes" id="UP000216475"/>
    </source>
</evidence>